<protein>
    <submittedName>
        <fullName evidence="2">Uncharacterized protein</fullName>
    </submittedName>
</protein>
<organism evidence="2">
    <name type="scientific">Candidatus Kentrum sp. FM</name>
    <dbReference type="NCBI Taxonomy" id="2126340"/>
    <lineage>
        <taxon>Bacteria</taxon>
        <taxon>Pseudomonadati</taxon>
        <taxon>Pseudomonadota</taxon>
        <taxon>Gammaproteobacteria</taxon>
        <taxon>Candidatus Kentrum</taxon>
    </lineage>
</organism>
<name>A0A450U0D3_9GAMM</name>
<sequence length="82" mass="9039">MVITLPLVGTVHLIPQQKDMPPPIDPESNESQDQNPRAERRWKSLRTTVVAHHNPAVTILLSSPSPALFTATTQNSNFLPCS</sequence>
<dbReference type="EMBL" id="CAADEZ010000871">
    <property type="protein sequence ID" value="VFJ75770.1"/>
    <property type="molecule type" value="Genomic_DNA"/>
</dbReference>
<gene>
    <name evidence="2" type="ORF">BECKFM1743A_GA0114220_108711</name>
</gene>
<evidence type="ECO:0000256" key="1">
    <source>
        <dbReference type="SAM" id="MobiDB-lite"/>
    </source>
</evidence>
<feature type="region of interest" description="Disordered" evidence="1">
    <location>
        <begin position="14"/>
        <end position="40"/>
    </location>
</feature>
<dbReference type="AlphaFoldDB" id="A0A450U0D3"/>
<evidence type="ECO:0000313" key="2">
    <source>
        <dbReference type="EMBL" id="VFJ75770.1"/>
    </source>
</evidence>
<reference evidence="2" key="1">
    <citation type="submission" date="2019-02" db="EMBL/GenBank/DDBJ databases">
        <authorList>
            <person name="Gruber-Vodicka R. H."/>
            <person name="Seah K. B. B."/>
        </authorList>
    </citation>
    <scope>NUCLEOTIDE SEQUENCE</scope>
    <source>
        <strain evidence="2">BECK_BZ163</strain>
    </source>
</reference>
<proteinExistence type="predicted"/>
<accession>A0A450U0D3</accession>